<dbReference type="SMART" id="SM00304">
    <property type="entry name" value="HAMP"/>
    <property type="match status" value="1"/>
</dbReference>
<keyword evidence="2" id="KW-1003">Cell membrane</keyword>
<protein>
    <submittedName>
        <fullName evidence="15">Methyl-accepting chemotaxis protein</fullName>
    </submittedName>
</protein>
<dbReference type="GO" id="GO:0005886">
    <property type="term" value="C:plasma membrane"/>
    <property type="evidence" value="ECO:0007669"/>
    <property type="project" value="UniProtKB-SubCell"/>
</dbReference>
<dbReference type="CDD" id="cd06225">
    <property type="entry name" value="HAMP"/>
    <property type="match status" value="1"/>
</dbReference>
<evidence type="ECO:0000256" key="2">
    <source>
        <dbReference type="ARBA" id="ARBA00022475"/>
    </source>
</evidence>
<sequence>MDYALEGRRSRSTHAVLDVVPAENKKSRFGARRRQQPPWRLRDLKIGTLMLFLFGAFMLLLIGIGAISVLFLAQNNQVFQEMSGARRQVNLIHSLGADTAAARLGLMTTARSLQEAEEFRLKSMRERAQTELQAVEALLTKIDRDFQDFRALIGDDGAEQPIMLSLIRTYRAYIDDAVQPMLDALRDGNHYIFYMVNTEYGTPRAAAFSQALQQLVDQQEQAQHQAEQDAAGLFQIGSMAVGAAILLGVLFMLLVRIVFGRLILQPLRQAGEQFQRMAMGDLTARAAFDSRNEIGQLYAAVRQMQDGLIRTVAQVRQGVEEISVGARQIAQGNNDLSNRTEHQASALGKTAVSMAELAGTVQQNADNARQADQLAARSMDVAQRGGQAVAAVVGTMQAISGSSRKITEIVNVIDSIAFQTNILALNAAVEAARAGEQGKGFAVVAGEVRTLAQRSAQAAREIKVLIEDSVGKVDTGSAQVGHAGDTMREIVDAVQRVTDIVGEISAATQEQSSGIDSVNGAVSRMDEMTQQNAALVEEAAAAASSVEQQAQDLNRAVSVFRLA</sequence>
<dbReference type="PROSITE" id="PS50111">
    <property type="entry name" value="CHEMOTAXIS_TRANSDUC_2"/>
    <property type="match status" value="1"/>
</dbReference>
<evidence type="ECO:0000259" key="13">
    <source>
        <dbReference type="PROSITE" id="PS50111"/>
    </source>
</evidence>
<dbReference type="InterPro" id="IPR004089">
    <property type="entry name" value="MCPsignal_dom"/>
</dbReference>
<gene>
    <name evidence="15" type="ORF">DD235_15300</name>
</gene>
<feature type="transmembrane region" description="Helical" evidence="12">
    <location>
        <begin position="233"/>
        <end position="259"/>
    </location>
</feature>
<dbReference type="InterPro" id="IPR004090">
    <property type="entry name" value="Chemotax_Me-accpt_rcpt"/>
</dbReference>
<evidence type="ECO:0000256" key="9">
    <source>
        <dbReference type="ARBA" id="ARBA00023224"/>
    </source>
</evidence>
<evidence type="ECO:0000256" key="3">
    <source>
        <dbReference type="ARBA" id="ARBA00022481"/>
    </source>
</evidence>
<dbReference type="AlphaFoldDB" id="A0A2V1JYP8"/>
<dbReference type="PANTHER" id="PTHR43531:SF14">
    <property type="entry name" value="METHYL-ACCEPTING CHEMOTAXIS PROTEIN I-RELATED"/>
    <property type="match status" value="1"/>
</dbReference>
<name>A0A2V1JYP8_9BURK</name>
<keyword evidence="9 11" id="KW-0807">Transducer</keyword>
<dbReference type="GO" id="GO:0006935">
    <property type="term" value="P:chemotaxis"/>
    <property type="evidence" value="ECO:0007669"/>
    <property type="project" value="UniProtKB-KW"/>
</dbReference>
<evidence type="ECO:0000313" key="16">
    <source>
        <dbReference type="Proteomes" id="UP000245212"/>
    </source>
</evidence>
<feature type="domain" description="Methyl-accepting transducer" evidence="13">
    <location>
        <begin position="318"/>
        <end position="547"/>
    </location>
</feature>
<comment type="caution">
    <text evidence="15">The sequence shown here is derived from an EMBL/GenBank/DDBJ whole genome shotgun (WGS) entry which is preliminary data.</text>
</comment>
<keyword evidence="5" id="KW-0997">Cell inner membrane</keyword>
<evidence type="ECO:0000313" key="15">
    <source>
        <dbReference type="EMBL" id="PWF21185.1"/>
    </source>
</evidence>
<dbReference type="Pfam" id="PF00672">
    <property type="entry name" value="HAMP"/>
    <property type="match status" value="1"/>
</dbReference>
<dbReference type="SMART" id="SM00283">
    <property type="entry name" value="MA"/>
    <property type="match status" value="1"/>
</dbReference>
<evidence type="ECO:0000256" key="10">
    <source>
        <dbReference type="ARBA" id="ARBA00029447"/>
    </source>
</evidence>
<keyword evidence="7 12" id="KW-1133">Transmembrane helix</keyword>
<dbReference type="Pfam" id="PF00015">
    <property type="entry name" value="MCPsignal"/>
    <property type="match status" value="1"/>
</dbReference>
<dbReference type="PROSITE" id="PS50885">
    <property type="entry name" value="HAMP"/>
    <property type="match status" value="1"/>
</dbReference>
<keyword evidence="4" id="KW-0145">Chemotaxis</keyword>
<comment type="similarity">
    <text evidence="10">Belongs to the methyl-accepting chemotaxis (MCP) protein family.</text>
</comment>
<dbReference type="InterPro" id="IPR003660">
    <property type="entry name" value="HAMP_dom"/>
</dbReference>
<evidence type="ECO:0000256" key="11">
    <source>
        <dbReference type="PROSITE-ProRule" id="PRU00284"/>
    </source>
</evidence>
<evidence type="ECO:0000256" key="7">
    <source>
        <dbReference type="ARBA" id="ARBA00022989"/>
    </source>
</evidence>
<evidence type="ECO:0000256" key="6">
    <source>
        <dbReference type="ARBA" id="ARBA00022692"/>
    </source>
</evidence>
<dbReference type="FunFam" id="1.10.287.950:FF:000001">
    <property type="entry name" value="Methyl-accepting chemotaxis sensory transducer"/>
    <property type="match status" value="1"/>
</dbReference>
<dbReference type="GO" id="GO:0007165">
    <property type="term" value="P:signal transduction"/>
    <property type="evidence" value="ECO:0007669"/>
    <property type="project" value="UniProtKB-KW"/>
</dbReference>
<feature type="domain" description="HAMP" evidence="14">
    <location>
        <begin position="261"/>
        <end position="313"/>
    </location>
</feature>
<dbReference type="InterPro" id="IPR051310">
    <property type="entry name" value="MCP_chemotaxis"/>
</dbReference>
<keyword evidence="6 12" id="KW-0812">Transmembrane</keyword>
<reference evidence="16" key="1">
    <citation type="submission" date="2018-05" db="EMBL/GenBank/DDBJ databases">
        <authorList>
            <person name="Li Y."/>
        </authorList>
    </citation>
    <scope>NUCLEOTIDE SEQUENCE [LARGE SCALE GENOMIC DNA]</scope>
    <source>
        <strain evidence="16">3d-2-2</strain>
    </source>
</reference>
<evidence type="ECO:0000256" key="1">
    <source>
        <dbReference type="ARBA" id="ARBA00004429"/>
    </source>
</evidence>
<dbReference type="CDD" id="cd11386">
    <property type="entry name" value="MCP_signal"/>
    <property type="match status" value="1"/>
</dbReference>
<dbReference type="Gene3D" id="1.10.287.950">
    <property type="entry name" value="Methyl-accepting chemotaxis protein"/>
    <property type="match status" value="1"/>
</dbReference>
<dbReference type="GO" id="GO:0004888">
    <property type="term" value="F:transmembrane signaling receptor activity"/>
    <property type="evidence" value="ECO:0007669"/>
    <property type="project" value="InterPro"/>
</dbReference>
<accession>A0A2V1JYP8</accession>
<dbReference type="EMBL" id="QETA01000008">
    <property type="protein sequence ID" value="PWF21185.1"/>
    <property type="molecule type" value="Genomic_DNA"/>
</dbReference>
<organism evidence="15 16">
    <name type="scientific">Corticimicrobacter populi</name>
    <dbReference type="NCBI Taxonomy" id="2175229"/>
    <lineage>
        <taxon>Bacteria</taxon>
        <taxon>Pseudomonadati</taxon>
        <taxon>Pseudomonadota</taxon>
        <taxon>Betaproteobacteria</taxon>
        <taxon>Burkholderiales</taxon>
        <taxon>Alcaligenaceae</taxon>
        <taxon>Corticimicrobacter</taxon>
    </lineage>
</organism>
<evidence type="ECO:0000256" key="4">
    <source>
        <dbReference type="ARBA" id="ARBA00022500"/>
    </source>
</evidence>
<keyword evidence="16" id="KW-1185">Reference proteome</keyword>
<keyword evidence="8 12" id="KW-0472">Membrane</keyword>
<dbReference type="Pfam" id="PF02203">
    <property type="entry name" value="TarH"/>
    <property type="match status" value="1"/>
</dbReference>
<dbReference type="Proteomes" id="UP000245212">
    <property type="component" value="Unassembled WGS sequence"/>
</dbReference>
<proteinExistence type="inferred from homology"/>
<dbReference type="RefSeq" id="WP_109062992.1">
    <property type="nucleotide sequence ID" value="NZ_QETA01000008.1"/>
</dbReference>
<keyword evidence="3" id="KW-0488">Methylation</keyword>
<dbReference type="InterPro" id="IPR003122">
    <property type="entry name" value="Tar_rcpt_lig-bd"/>
</dbReference>
<evidence type="ECO:0000256" key="8">
    <source>
        <dbReference type="ARBA" id="ARBA00023136"/>
    </source>
</evidence>
<dbReference type="PANTHER" id="PTHR43531">
    <property type="entry name" value="PROTEIN ICFG"/>
    <property type="match status" value="1"/>
</dbReference>
<evidence type="ECO:0000259" key="14">
    <source>
        <dbReference type="PROSITE" id="PS50885"/>
    </source>
</evidence>
<dbReference type="PRINTS" id="PR00260">
    <property type="entry name" value="CHEMTRNSDUCR"/>
</dbReference>
<comment type="subcellular location">
    <subcellularLocation>
        <location evidence="1">Cell inner membrane</location>
        <topology evidence="1">Multi-pass membrane protein</topology>
    </subcellularLocation>
</comment>
<evidence type="ECO:0000256" key="5">
    <source>
        <dbReference type="ARBA" id="ARBA00022519"/>
    </source>
</evidence>
<feature type="transmembrane region" description="Helical" evidence="12">
    <location>
        <begin position="49"/>
        <end position="73"/>
    </location>
</feature>
<evidence type="ECO:0000256" key="12">
    <source>
        <dbReference type="SAM" id="Phobius"/>
    </source>
</evidence>
<dbReference type="SUPFAM" id="SSF58104">
    <property type="entry name" value="Methyl-accepting chemotaxis protein (MCP) signaling domain"/>
    <property type="match status" value="1"/>
</dbReference>